<sequence>MPKDKEPQSRLPQLIANPITELTASHFGLLYEATSGPITMTGNSYLGIMLRNPSASERCVYLSRILYGAVANTSFTLIRNGKFAGGDPLTPYNANFGADADSEAKLKLIAQASDPFEEDEPFSTVIPSGGSLVEDWNGRIILPPKSSLGVRIANNTAQPSLVALTISWWELGSSQ</sequence>
<dbReference type="RefSeq" id="WP_377718952.1">
    <property type="nucleotide sequence ID" value="NZ_JBHSAM010000023.1"/>
</dbReference>
<evidence type="ECO:0000313" key="1">
    <source>
        <dbReference type="EMBL" id="MFC4100280.1"/>
    </source>
</evidence>
<evidence type="ECO:0000313" key="2">
    <source>
        <dbReference type="Proteomes" id="UP001595715"/>
    </source>
</evidence>
<gene>
    <name evidence="1" type="ORF">ACFOZ8_11550</name>
</gene>
<proteinExistence type="predicted"/>
<comment type="caution">
    <text evidence="1">The sequence shown here is derived from an EMBL/GenBank/DDBJ whole genome shotgun (WGS) entry which is preliminary data.</text>
</comment>
<name>A0ABV8K2E1_9BACL</name>
<accession>A0ABV8K2E1</accession>
<dbReference type="EMBL" id="JBHSAM010000023">
    <property type="protein sequence ID" value="MFC4100280.1"/>
    <property type="molecule type" value="Genomic_DNA"/>
</dbReference>
<protein>
    <submittedName>
        <fullName evidence="1">Uncharacterized protein</fullName>
    </submittedName>
</protein>
<keyword evidence="2" id="KW-1185">Reference proteome</keyword>
<dbReference type="Proteomes" id="UP001595715">
    <property type="component" value="Unassembled WGS sequence"/>
</dbReference>
<reference evidence="2" key="1">
    <citation type="journal article" date="2019" name="Int. J. Syst. Evol. Microbiol.">
        <title>The Global Catalogue of Microorganisms (GCM) 10K type strain sequencing project: providing services to taxonomists for standard genome sequencing and annotation.</title>
        <authorList>
            <consortium name="The Broad Institute Genomics Platform"/>
            <consortium name="The Broad Institute Genome Sequencing Center for Infectious Disease"/>
            <person name="Wu L."/>
            <person name="Ma J."/>
        </authorList>
    </citation>
    <scope>NUCLEOTIDE SEQUENCE [LARGE SCALE GENOMIC DNA]</scope>
    <source>
        <strain evidence="2">IBRC-M 10987</strain>
    </source>
</reference>
<organism evidence="1 2">
    <name type="scientific">Paenibacillus xanthanilyticus</name>
    <dbReference type="NCBI Taxonomy" id="1783531"/>
    <lineage>
        <taxon>Bacteria</taxon>
        <taxon>Bacillati</taxon>
        <taxon>Bacillota</taxon>
        <taxon>Bacilli</taxon>
        <taxon>Bacillales</taxon>
        <taxon>Paenibacillaceae</taxon>
        <taxon>Paenibacillus</taxon>
    </lineage>
</organism>